<evidence type="ECO:0000313" key="11">
    <source>
        <dbReference type="EMBL" id="TXC84538.1"/>
    </source>
</evidence>
<feature type="domain" description="Electron transfer flavoprotein alpha/beta-subunit N-terminal" evidence="9">
    <location>
        <begin position="3"/>
        <end position="177"/>
    </location>
</feature>
<dbReference type="SMART" id="SM00893">
    <property type="entry name" value="ETF"/>
    <property type="match status" value="1"/>
</dbReference>
<protein>
    <recommendedName>
        <fullName evidence="6">Electron transfer flavoprotein subunit alpha</fullName>
    </recommendedName>
    <alternativeName>
        <fullName evidence="7">Electron transfer flavoprotein large subunit</fullName>
    </alternativeName>
</protein>
<keyword evidence="4" id="KW-0813">Transport</keyword>
<keyword evidence="3 8" id="KW-0274">FAD</keyword>
<name>A0A5C6VMZ1_9BURK</name>
<comment type="function">
    <text evidence="5">The electron transfer flavoprotein serves as a specific electron acceptor for other dehydrogenases. It transfers the electrons to the main respiratory chain via ETF-ubiquinone oxidoreductase (ETF dehydrogenase).</text>
</comment>
<dbReference type="Proteomes" id="UP000321776">
    <property type="component" value="Unassembled WGS sequence"/>
</dbReference>
<keyword evidence="4" id="KW-0249">Electron transport</keyword>
<reference evidence="10 13" key="3">
    <citation type="submission" date="2024-01" db="EMBL/GenBank/DDBJ databases">
        <title>The diversity of rhizobia nodulating Mimosa spp. in eleven states of Brazil covering several biomes is determined by host plant, location, and edaphic factors.</title>
        <authorList>
            <person name="Rouws L."/>
            <person name="Barauna A."/>
            <person name="Beukes C."/>
            <person name="De Faria S.M."/>
            <person name="Gross E."/>
            <person name="Dos Reis Junior F.B."/>
            <person name="Simon M."/>
            <person name="Maluk M."/>
            <person name="Odee D.W."/>
            <person name="Kenicer G."/>
            <person name="Young J.P.W."/>
            <person name="Reis V.M."/>
            <person name="Zilli J."/>
            <person name="James E.K."/>
        </authorList>
    </citation>
    <scope>NUCLEOTIDE SEQUENCE [LARGE SCALE GENOMIC DNA]</scope>
    <source>
        <strain evidence="10 13">JPY530</strain>
    </source>
</reference>
<dbReference type="GO" id="GO:0050660">
    <property type="term" value="F:flavin adenine dinucleotide binding"/>
    <property type="evidence" value="ECO:0007669"/>
    <property type="project" value="InterPro"/>
</dbReference>
<organism evidence="11 12">
    <name type="scientific">Paraburkholderia azotifigens</name>
    <dbReference type="NCBI Taxonomy" id="2057004"/>
    <lineage>
        <taxon>Bacteria</taxon>
        <taxon>Pseudomonadati</taxon>
        <taxon>Pseudomonadota</taxon>
        <taxon>Betaproteobacteria</taxon>
        <taxon>Burkholderiales</taxon>
        <taxon>Burkholderiaceae</taxon>
        <taxon>Paraburkholderia</taxon>
    </lineage>
</organism>
<evidence type="ECO:0000313" key="13">
    <source>
        <dbReference type="Proteomes" id="UP001481677"/>
    </source>
</evidence>
<dbReference type="EMBL" id="JAZHGA010000041">
    <property type="protein sequence ID" value="MEM5345038.1"/>
    <property type="molecule type" value="Genomic_DNA"/>
</dbReference>
<dbReference type="AlphaFoldDB" id="A0A5C6VMZ1"/>
<comment type="similarity">
    <text evidence="1">Belongs to the ETF alpha-subunit/FixB family.</text>
</comment>
<dbReference type="PANTHER" id="PTHR43153">
    <property type="entry name" value="ELECTRON TRANSFER FLAVOPROTEIN ALPHA"/>
    <property type="match status" value="1"/>
</dbReference>
<dbReference type="EMBL" id="VOQS01000003">
    <property type="protein sequence ID" value="TXC84538.1"/>
    <property type="molecule type" value="Genomic_DNA"/>
</dbReference>
<dbReference type="Pfam" id="PF00766">
    <property type="entry name" value="ETF_alpha"/>
    <property type="match status" value="1"/>
</dbReference>
<keyword evidence="2" id="KW-0285">Flavoprotein</keyword>
<comment type="cofactor">
    <cofactor evidence="8">
        <name>FAD</name>
        <dbReference type="ChEBI" id="CHEBI:57692"/>
    </cofactor>
    <text evidence="8">Binds 1 FAD per dimer.</text>
</comment>
<feature type="binding site" evidence="8">
    <location>
        <begin position="253"/>
        <end position="260"/>
    </location>
    <ligand>
        <name>FAD</name>
        <dbReference type="ChEBI" id="CHEBI:57692"/>
    </ligand>
</feature>
<evidence type="ECO:0000259" key="9">
    <source>
        <dbReference type="SMART" id="SM00893"/>
    </source>
</evidence>
<keyword evidence="13" id="KW-1185">Reference proteome</keyword>
<dbReference type="Proteomes" id="UP001481677">
    <property type="component" value="Unassembled WGS sequence"/>
</dbReference>
<dbReference type="SUPFAM" id="SSF52467">
    <property type="entry name" value="DHS-like NAD/FAD-binding domain"/>
    <property type="match status" value="1"/>
</dbReference>
<dbReference type="PIRSF" id="PIRSF000089">
    <property type="entry name" value="Electra_flavoP_a"/>
    <property type="match status" value="1"/>
</dbReference>
<feature type="binding site" evidence="8">
    <location>
        <begin position="236"/>
        <end position="240"/>
    </location>
    <ligand>
        <name>FAD</name>
        <dbReference type="ChEBI" id="CHEBI:57692"/>
    </ligand>
</feature>
<dbReference type="PANTHER" id="PTHR43153:SF1">
    <property type="entry name" value="ELECTRON TRANSFER FLAVOPROTEIN SUBUNIT ALPHA, MITOCHONDRIAL"/>
    <property type="match status" value="1"/>
</dbReference>
<evidence type="ECO:0000256" key="4">
    <source>
        <dbReference type="ARBA" id="ARBA00022982"/>
    </source>
</evidence>
<dbReference type="Gene3D" id="3.40.50.620">
    <property type="entry name" value="HUPs"/>
    <property type="match status" value="1"/>
</dbReference>
<dbReference type="InterPro" id="IPR029035">
    <property type="entry name" value="DHS-like_NAD/FAD-binding_dom"/>
</dbReference>
<evidence type="ECO:0000313" key="10">
    <source>
        <dbReference type="EMBL" id="MEM5345038.1"/>
    </source>
</evidence>
<proteinExistence type="inferred from homology"/>
<dbReference type="GO" id="GO:0009055">
    <property type="term" value="F:electron transfer activity"/>
    <property type="evidence" value="ECO:0007669"/>
    <property type="project" value="InterPro"/>
</dbReference>
<dbReference type="GO" id="GO:0033539">
    <property type="term" value="P:fatty acid beta-oxidation using acyl-CoA dehydrogenase"/>
    <property type="evidence" value="ECO:0007669"/>
    <property type="project" value="TreeGrafter"/>
</dbReference>
<dbReference type="Gene3D" id="3.40.50.1220">
    <property type="entry name" value="TPP-binding domain"/>
    <property type="match status" value="1"/>
</dbReference>
<evidence type="ECO:0000256" key="2">
    <source>
        <dbReference type="ARBA" id="ARBA00022630"/>
    </source>
</evidence>
<evidence type="ECO:0000313" key="12">
    <source>
        <dbReference type="Proteomes" id="UP000321776"/>
    </source>
</evidence>
<evidence type="ECO:0000256" key="3">
    <source>
        <dbReference type="ARBA" id="ARBA00022827"/>
    </source>
</evidence>
<feature type="binding site" evidence="8">
    <location>
        <begin position="222"/>
        <end position="223"/>
    </location>
    <ligand>
        <name>FAD</name>
        <dbReference type="ChEBI" id="CHEBI:57692"/>
    </ligand>
</feature>
<dbReference type="InterPro" id="IPR001308">
    <property type="entry name" value="ETF_a/FixB"/>
</dbReference>
<dbReference type="RefSeq" id="WP_147236552.1">
    <property type="nucleotide sequence ID" value="NZ_JAZHFZ010000041.1"/>
</dbReference>
<sequence length="310" mass="31698">MKTLVLVEIDNGMVSDATLRAIGAATRYGTPVDLLALDATAAQAAAQVAGIERVLLAAYDVAPTAETLACLLRAVSGDYALIAAAHRALARGAFPRAAALTGCAFFPDVTGVHGNGRFMRRLYAGSVVASVVSDSTLTFVTFRASSFAPVMREGGQVPIVALDAPRAFGKTTLVERHSVQQAGHDLSTARLVVSGGRGLGSNESMARLGAFADGIGAALGASRAAVDAGYAPNAAQVGQTGKTVAPDVYLAFGISGAIQHLAGMKDSKIIVAVNKDPDAPIFSVADVGLVGDLFETLHELEAHVDARSPS</sequence>
<dbReference type="SUPFAM" id="SSF52402">
    <property type="entry name" value="Adenine nucleotide alpha hydrolases-like"/>
    <property type="match status" value="1"/>
</dbReference>
<feature type="binding site" evidence="8">
    <location>
        <position position="274"/>
    </location>
    <ligand>
        <name>FAD</name>
        <dbReference type="ChEBI" id="CHEBI:57692"/>
    </ligand>
</feature>
<gene>
    <name evidence="11" type="ORF">FRZ40_30180</name>
    <name evidence="10" type="ORF">V4C56_36105</name>
</gene>
<feature type="binding site" evidence="8">
    <location>
        <position position="197"/>
    </location>
    <ligand>
        <name>FAD</name>
        <dbReference type="ChEBI" id="CHEBI:57692"/>
    </ligand>
</feature>
<comment type="caution">
    <text evidence="11">The sequence shown here is derived from an EMBL/GenBank/DDBJ whole genome shotgun (WGS) entry which is preliminary data.</text>
</comment>
<reference evidence="11" key="2">
    <citation type="submission" date="2019-08" db="EMBL/GenBank/DDBJ databases">
        <authorList>
            <person name="Im W.-T."/>
        </authorList>
    </citation>
    <scope>NUCLEOTIDE SEQUENCE</scope>
    <source>
        <strain evidence="11">NF 2-5-3</strain>
    </source>
</reference>
<reference evidence="11 12" key="1">
    <citation type="journal article" date="2018" name="Int. J. Syst. Evol. Microbiol.">
        <title>Paraburkholderia azotifigens sp. nov., a nitrogen-fixing bacterium isolated from paddy soil.</title>
        <authorList>
            <person name="Choi G.M."/>
            <person name="Im W.T."/>
        </authorList>
    </citation>
    <scope>NUCLEOTIDE SEQUENCE [LARGE SCALE GENOMIC DNA]</scope>
    <source>
        <strain evidence="11 12">NF 2-5-3</strain>
    </source>
</reference>
<evidence type="ECO:0000256" key="7">
    <source>
        <dbReference type="ARBA" id="ARBA00079299"/>
    </source>
</evidence>
<dbReference type="InterPro" id="IPR014731">
    <property type="entry name" value="ETF_asu_C"/>
</dbReference>
<evidence type="ECO:0000256" key="8">
    <source>
        <dbReference type="PIRSR" id="PIRSR000089-1"/>
    </source>
</evidence>
<dbReference type="InterPro" id="IPR014730">
    <property type="entry name" value="ETF_a/b_N"/>
</dbReference>
<accession>A0A5C6VMZ1</accession>
<dbReference type="InterPro" id="IPR014729">
    <property type="entry name" value="Rossmann-like_a/b/a_fold"/>
</dbReference>
<dbReference type="Pfam" id="PF01012">
    <property type="entry name" value="ETF"/>
    <property type="match status" value="1"/>
</dbReference>
<dbReference type="FunFam" id="3.40.50.1220:FF:000001">
    <property type="entry name" value="Electron transfer flavoprotein, alpha subunit"/>
    <property type="match status" value="1"/>
</dbReference>
<evidence type="ECO:0000256" key="6">
    <source>
        <dbReference type="ARBA" id="ARBA00068674"/>
    </source>
</evidence>
<evidence type="ECO:0000256" key="1">
    <source>
        <dbReference type="ARBA" id="ARBA00005817"/>
    </source>
</evidence>
<evidence type="ECO:0000256" key="5">
    <source>
        <dbReference type="ARBA" id="ARBA00025649"/>
    </source>
</evidence>